<sequence length="1452" mass="166677">MMVSGFLTSPKDHERIMSGEARAILIASNSSVLVCAFRNFNKSFTDLLPSELAQSGVGFYPDTSDLFERELLVFQFDVDAQRADLFQQNVEGFRHTRFHLMVAVHDVFIHLSTAVHVIRLNGEHFLQGVGGAVSFQRPHFHLPEALTTELRLTTQRLLSNQAVRTGRTRMHLVINQVVQFQHVHVTDGYRTFELFTRTAIEQGDLTGGRQVAQFQQLFDFRFFRTVEHWCGNRHTFTQVFCQTQHFIIAEGAQVDFLTNVGAQIVGTLDEFAQFGDFLLLFQHGVNLVADTFRSHTQVGFQNLTDVHTRRYAQRVQYDVYRRAVFIVRHVFDRVDLRDNTLVTVTTCHLITRLDTAFNGQIDLDDLQHARRQIVALGDFTALRFKFFLELVFQFVILLSQLFQLILFLFVGQTEFQPAVARQFVEFLSFNAAGHQHRTDTAKQARFEDLQFFRQVFFRLLKLHLFDFQSTFVFFYAIASKDLNVDNRTGDTVRYAQRRVFNVRRFLTEDRTQQFLFRRQLGFTFRRHLTDQNVAAGHFRADVNDTGFIQFGERSFTHVRDISGDLFRPQLGVTGHARQFLNVDGGETVFLDNTLGDEDGVFEVVAVPRHERHAHVLTERQFTEVGGRTVCQHVAAFNRLAQRHTWHLVDTGVLVRAGVFGQVIDVDTRFARVHLVFVNFDNDTGGIHVLDGTATFSNRSYTGVDGDSTFHTGAHQRLISTQSRNRLTLHVRTHQCTVGVIVFQERDQGRTDGDHLLGGYVHVVNLVAAEQAGFAFAAARYQVFYKVAFVIQVGVRLSDNVVAFFDSGQVMNFVSDHAINHTTVRRLKEAIFVSLCVHGQGVDQTDVRTFRRFDRTYATVVRRVYVSNFEACAFTGQTAWAECGDTTFVRDLRQRVVLVHKLRQLAGTKELFHCGGNRLGVDHVLRHQGIQIAQRQTLFHRTLYTHQANAELVFRHFAYGTDTTVAEVVDIIHFAFTVTDIDELLHDINDVVFAQDTGTFDFVAQQRTVELHATHRRQVIAVFGEEQVLEQAFSRFACRRLTRAHHAVDFYQRAQTIVSWVDAYRFRNVRAVVQIVGKQRFDTFVAGLAQLSQQIQAQLHVRRADQLASGFVNVVFRDDFACDVLNRNFDMLDIVFFQLTDMARSNTAAFLNVHFAVSFDIERRGFAAQTFWNQLHLQLVVANFEDDFLKEQVKDLLSSVVQRTQDDGRRQFAATVDTHEQVVLRIEFEVQPGTTVRNDTRVIQHFTRRVGFTFVGVKEDARTTVQLRNDNTLSTVDNKGTVISHERNFAHVDFLFFNVLNGAFRRFALVDHQTQFYAQRCGIGHATDLTFLNVKHRFAKAVADVLQLGITAVALNREHGTESCFQAVLPFRILLDKLLKRVKLDRKEIRYIQNLWTFTKILTNTFFLGIGVNHRVPQLADKSTHLSCGGQFVQHYFVDRKMDTFRNACCYHA</sequence>
<organism evidence="1 2">
    <name type="scientific">Salmonella arizonae (strain ATCC BAA-731 / CDC346-86 / RSK2980)</name>
    <dbReference type="NCBI Taxonomy" id="41514"/>
    <lineage>
        <taxon>Bacteria</taxon>
        <taxon>Pseudomonadati</taxon>
        <taxon>Pseudomonadota</taxon>
        <taxon>Gammaproteobacteria</taxon>
        <taxon>Enterobacterales</taxon>
        <taxon>Enterobacteriaceae</taxon>
        <taxon>Salmonella</taxon>
    </lineage>
</organism>
<dbReference type="Proteomes" id="UP000002084">
    <property type="component" value="Chromosome"/>
</dbReference>
<gene>
    <name evidence="1" type="ordered locus">SARI_03507</name>
</gene>
<dbReference type="KEGG" id="ses:SARI_03507"/>
<dbReference type="AntiFam" id="ANF00129">
    <property type="entry name" value="Shadow ORF (opposite rpoB)"/>
</dbReference>
<accession>A9MHF0</accession>
<evidence type="ECO:0000313" key="2">
    <source>
        <dbReference type="Proteomes" id="UP000002084"/>
    </source>
</evidence>
<evidence type="ECO:0000313" key="1">
    <source>
        <dbReference type="EMBL" id="ABX23332.1"/>
    </source>
</evidence>
<reference evidence="1 2" key="1">
    <citation type="submission" date="2007-11" db="EMBL/GenBank/DDBJ databases">
        <authorList>
            <consortium name="The Salmonella enterica serovar Arizonae Genome Sequencing Project"/>
            <person name="McClelland M."/>
            <person name="Sanderson E.K."/>
            <person name="Porwollik S."/>
            <person name="Spieth J."/>
            <person name="Clifton W.S."/>
            <person name="Fulton R."/>
            <person name="Chunyan W."/>
            <person name="Wollam A."/>
            <person name="Shah N."/>
            <person name="Pepin K."/>
            <person name="Bhonagiri V."/>
            <person name="Nash W."/>
            <person name="Johnson M."/>
            <person name="Thiruvilangam P."/>
            <person name="Wilson R."/>
        </authorList>
    </citation>
    <scope>NUCLEOTIDE SEQUENCE [LARGE SCALE GENOMIC DNA]</scope>
    <source>
        <strain evidence="2">ATCC BAA-731 / CDC346-86 / RSK2980</strain>
    </source>
</reference>
<protein>
    <submittedName>
        <fullName evidence="1">Uncharacterized protein</fullName>
    </submittedName>
</protein>
<proteinExistence type="predicted"/>
<dbReference type="EMBL" id="CP000880">
    <property type="protein sequence ID" value="ABX23332.1"/>
    <property type="molecule type" value="Genomic_DNA"/>
</dbReference>
<name>A9MHF0_SALAR</name>
<dbReference type="HOGENOM" id="CLU_259190_0_0_6"/>
<keyword evidence="2" id="KW-1185">Reference proteome</keyword>